<protein>
    <submittedName>
        <fullName evidence="2">XRE family transcriptional regulator</fullName>
    </submittedName>
</protein>
<dbReference type="Proteomes" id="UP000236594">
    <property type="component" value="Unassembled WGS sequence"/>
</dbReference>
<evidence type="ECO:0000313" key="2">
    <source>
        <dbReference type="EMBL" id="PWN62400.1"/>
    </source>
</evidence>
<dbReference type="Gene3D" id="1.10.260.40">
    <property type="entry name" value="lambda repressor-like DNA-binding domains"/>
    <property type="match status" value="1"/>
</dbReference>
<accession>A0A316WUY5</accession>
<dbReference type="InterPro" id="IPR001387">
    <property type="entry name" value="Cro/C1-type_HTH"/>
</dbReference>
<proteinExistence type="predicted"/>
<sequence>MERYFITLKFMKKSDLTSTRLKLGSIIENKKNQLNLTEEEICQAANITKNTLKRIEKGRFSPGTDLLLLVFDTLNIKLKIDSEIVN</sequence>
<reference evidence="2 3" key="1">
    <citation type="submission" date="2018-04" db="EMBL/GenBank/DDBJ databases">
        <title>Draft Genome Sequence of Phosphate-Solubilizing Chryseobacterium sp. ISE14 that is a Biocontrol and Plant Growth-Promoting Rhizobacterium Isolated from Cucumber.</title>
        <authorList>
            <person name="Jeong J.-J."/>
            <person name="Sang M.K."/>
            <person name="Choi I.-G."/>
            <person name="Kim K.D."/>
        </authorList>
    </citation>
    <scope>NUCLEOTIDE SEQUENCE [LARGE SCALE GENOMIC DNA]</scope>
    <source>
        <strain evidence="2 3">ISE14</strain>
    </source>
</reference>
<dbReference type="GO" id="GO:0003677">
    <property type="term" value="F:DNA binding"/>
    <property type="evidence" value="ECO:0007669"/>
    <property type="project" value="InterPro"/>
</dbReference>
<feature type="domain" description="HTH cro/C1-type" evidence="1">
    <location>
        <begin position="27"/>
        <end position="85"/>
    </location>
</feature>
<dbReference type="SUPFAM" id="SSF47413">
    <property type="entry name" value="lambda repressor-like DNA-binding domains"/>
    <property type="match status" value="1"/>
</dbReference>
<dbReference type="AlphaFoldDB" id="A0A316WUY5"/>
<name>A0A316WUY5_9FLAO</name>
<evidence type="ECO:0000313" key="3">
    <source>
        <dbReference type="Proteomes" id="UP000236594"/>
    </source>
</evidence>
<keyword evidence="3" id="KW-1185">Reference proteome</keyword>
<dbReference type="SMART" id="SM00530">
    <property type="entry name" value="HTH_XRE"/>
    <property type="match status" value="1"/>
</dbReference>
<dbReference type="InterPro" id="IPR010982">
    <property type="entry name" value="Lambda_DNA-bd_dom_sf"/>
</dbReference>
<dbReference type="PROSITE" id="PS50943">
    <property type="entry name" value="HTH_CROC1"/>
    <property type="match status" value="1"/>
</dbReference>
<dbReference type="Pfam" id="PF01381">
    <property type="entry name" value="HTH_3"/>
    <property type="match status" value="1"/>
</dbReference>
<gene>
    <name evidence="2" type="ORF">C1631_022815</name>
</gene>
<comment type="caution">
    <text evidence="2">The sequence shown here is derived from an EMBL/GenBank/DDBJ whole genome shotgun (WGS) entry which is preliminary data.</text>
</comment>
<dbReference type="OrthoDB" id="1274533at2"/>
<dbReference type="EMBL" id="PPED02000009">
    <property type="protein sequence ID" value="PWN62400.1"/>
    <property type="molecule type" value="Genomic_DNA"/>
</dbReference>
<dbReference type="CDD" id="cd00093">
    <property type="entry name" value="HTH_XRE"/>
    <property type="match status" value="1"/>
</dbReference>
<evidence type="ECO:0000259" key="1">
    <source>
        <dbReference type="PROSITE" id="PS50943"/>
    </source>
</evidence>
<organism evidence="2 3">
    <name type="scientific">Chryseobacterium phosphatilyticum</name>
    <dbReference type="NCBI Taxonomy" id="475075"/>
    <lineage>
        <taxon>Bacteria</taxon>
        <taxon>Pseudomonadati</taxon>
        <taxon>Bacteroidota</taxon>
        <taxon>Flavobacteriia</taxon>
        <taxon>Flavobacteriales</taxon>
        <taxon>Weeksellaceae</taxon>
        <taxon>Chryseobacterium group</taxon>
        <taxon>Chryseobacterium</taxon>
    </lineage>
</organism>